<keyword evidence="7" id="KW-1133">Transmembrane helix</keyword>
<dbReference type="FunFam" id="2.60.120.260:FF:000007">
    <property type="entry name" value="Discoidin domain receptor tyrosine kinase 1"/>
    <property type="match status" value="1"/>
</dbReference>
<dbReference type="Proteomes" id="UP001054837">
    <property type="component" value="Unassembled WGS sequence"/>
</dbReference>
<sequence length="159" mass="17883">MESGAIKNEDINASSSYILPSVGPQNARLNKDLIGGAWCPKPQISKEVVEYLEISLNSLHVITAVATQGRFGNGQGMEFAEDYIIEYWRPGLPRFLRYKDAMGQETLKGNTNTYTVVKRKLKPVVIATKIRFIPYSVHLRTVCMRVEIYGCPWKGKSLT</sequence>
<dbReference type="Pfam" id="PF00754">
    <property type="entry name" value="F5_F8_type_C"/>
    <property type="match status" value="1"/>
</dbReference>
<dbReference type="GO" id="GO:0048680">
    <property type="term" value="P:positive regulation of axon regeneration"/>
    <property type="evidence" value="ECO:0007669"/>
    <property type="project" value="UniProtKB-ARBA"/>
</dbReference>
<dbReference type="Gene3D" id="2.60.120.260">
    <property type="entry name" value="Galactose-binding domain-like"/>
    <property type="match status" value="1"/>
</dbReference>
<evidence type="ECO:0000256" key="12">
    <source>
        <dbReference type="ARBA" id="ARBA00061639"/>
    </source>
</evidence>
<dbReference type="PROSITE" id="PS50022">
    <property type="entry name" value="FA58C_3"/>
    <property type="match status" value="1"/>
</dbReference>
<protein>
    <submittedName>
        <fullName evidence="14">Discoidin domain-containing receptor tyrosine kinase B</fullName>
    </submittedName>
</protein>
<dbReference type="PANTHER" id="PTHR24543:SF291">
    <property type="entry name" value="SMOKE ALARM, ISOFORM D"/>
    <property type="match status" value="1"/>
</dbReference>
<evidence type="ECO:0000259" key="13">
    <source>
        <dbReference type="PROSITE" id="PS50022"/>
    </source>
</evidence>
<dbReference type="SUPFAM" id="SSF49785">
    <property type="entry name" value="Galactose-binding domain-like"/>
    <property type="match status" value="1"/>
</dbReference>
<comment type="subcellular location">
    <subcellularLocation>
        <location evidence="1">Cell membrane</location>
        <topology evidence="1">Single-pass type I membrane protein</topology>
    </subcellularLocation>
</comment>
<name>A0AAV4QZ10_9ARAC</name>
<proteinExistence type="inferred from homology"/>
<evidence type="ECO:0000256" key="2">
    <source>
        <dbReference type="ARBA" id="ARBA00022475"/>
    </source>
</evidence>
<accession>A0AAV4QZ10</accession>
<keyword evidence="4" id="KW-0732">Signal</keyword>
<keyword evidence="11" id="KW-0325">Glycoprotein</keyword>
<gene>
    <name evidence="14" type="primary">ddr-2</name>
    <name evidence="14" type="ORF">CDAR_67041</name>
</gene>
<keyword evidence="5" id="KW-0547">Nucleotide-binding</keyword>
<dbReference type="GO" id="GO:0016301">
    <property type="term" value="F:kinase activity"/>
    <property type="evidence" value="ECO:0007669"/>
    <property type="project" value="UniProtKB-KW"/>
</dbReference>
<comment type="caution">
    <text evidence="14">The sequence shown here is derived from an EMBL/GenBank/DDBJ whole genome shotgun (WGS) entry which is preliminary data.</text>
</comment>
<evidence type="ECO:0000256" key="5">
    <source>
        <dbReference type="ARBA" id="ARBA00022741"/>
    </source>
</evidence>
<evidence type="ECO:0000256" key="7">
    <source>
        <dbReference type="ARBA" id="ARBA00022989"/>
    </source>
</evidence>
<keyword evidence="8" id="KW-0472">Membrane</keyword>
<keyword evidence="9" id="KW-1015">Disulfide bond</keyword>
<keyword evidence="2" id="KW-1003">Cell membrane</keyword>
<dbReference type="InterPro" id="IPR000421">
    <property type="entry name" value="FA58C"/>
</dbReference>
<evidence type="ECO:0000256" key="6">
    <source>
        <dbReference type="ARBA" id="ARBA00022840"/>
    </source>
</evidence>
<evidence type="ECO:0000256" key="9">
    <source>
        <dbReference type="ARBA" id="ARBA00023157"/>
    </source>
</evidence>
<dbReference type="InterPro" id="IPR008979">
    <property type="entry name" value="Galactose-bd-like_sf"/>
</dbReference>
<dbReference type="PANTHER" id="PTHR24543">
    <property type="entry name" value="MULTICOPPER OXIDASE-RELATED"/>
    <property type="match status" value="1"/>
</dbReference>
<evidence type="ECO:0000256" key="4">
    <source>
        <dbReference type="ARBA" id="ARBA00022729"/>
    </source>
</evidence>
<evidence type="ECO:0000256" key="10">
    <source>
        <dbReference type="ARBA" id="ARBA00023170"/>
    </source>
</evidence>
<dbReference type="EMBL" id="BPLQ01005209">
    <property type="protein sequence ID" value="GIY13316.1"/>
    <property type="molecule type" value="Genomic_DNA"/>
</dbReference>
<dbReference type="PROSITE" id="PS01286">
    <property type="entry name" value="FA58C_2"/>
    <property type="match status" value="1"/>
</dbReference>
<organism evidence="14 15">
    <name type="scientific">Caerostris darwini</name>
    <dbReference type="NCBI Taxonomy" id="1538125"/>
    <lineage>
        <taxon>Eukaryota</taxon>
        <taxon>Metazoa</taxon>
        <taxon>Ecdysozoa</taxon>
        <taxon>Arthropoda</taxon>
        <taxon>Chelicerata</taxon>
        <taxon>Arachnida</taxon>
        <taxon>Araneae</taxon>
        <taxon>Araneomorphae</taxon>
        <taxon>Entelegynae</taxon>
        <taxon>Araneoidea</taxon>
        <taxon>Araneidae</taxon>
        <taxon>Caerostris</taxon>
    </lineage>
</organism>
<dbReference type="AlphaFoldDB" id="A0AAV4QZ10"/>
<evidence type="ECO:0000313" key="15">
    <source>
        <dbReference type="Proteomes" id="UP001054837"/>
    </source>
</evidence>
<dbReference type="SMART" id="SM00231">
    <property type="entry name" value="FA58C"/>
    <property type="match status" value="1"/>
</dbReference>
<evidence type="ECO:0000256" key="1">
    <source>
        <dbReference type="ARBA" id="ARBA00004251"/>
    </source>
</evidence>
<reference evidence="14 15" key="1">
    <citation type="submission" date="2021-06" db="EMBL/GenBank/DDBJ databases">
        <title>Caerostris darwini draft genome.</title>
        <authorList>
            <person name="Kono N."/>
            <person name="Arakawa K."/>
        </authorList>
    </citation>
    <scope>NUCLEOTIDE SEQUENCE [LARGE SCALE GENOMIC DNA]</scope>
</reference>
<keyword evidence="14" id="KW-0418">Kinase</keyword>
<dbReference type="GO" id="GO:0005886">
    <property type="term" value="C:plasma membrane"/>
    <property type="evidence" value="ECO:0007669"/>
    <property type="project" value="UniProtKB-SubCell"/>
</dbReference>
<keyword evidence="10 14" id="KW-0675">Receptor</keyword>
<evidence type="ECO:0000256" key="8">
    <source>
        <dbReference type="ARBA" id="ARBA00023136"/>
    </source>
</evidence>
<keyword evidence="6" id="KW-0067">ATP-binding</keyword>
<keyword evidence="14" id="KW-0808">Transferase</keyword>
<dbReference type="GO" id="GO:0005524">
    <property type="term" value="F:ATP binding"/>
    <property type="evidence" value="ECO:0007669"/>
    <property type="project" value="UniProtKB-KW"/>
</dbReference>
<keyword evidence="3" id="KW-0812">Transmembrane</keyword>
<keyword evidence="15" id="KW-1185">Reference proteome</keyword>
<evidence type="ECO:0000313" key="14">
    <source>
        <dbReference type="EMBL" id="GIY13316.1"/>
    </source>
</evidence>
<feature type="domain" description="F5/8 type C" evidence="13">
    <location>
        <begin position="1"/>
        <end position="151"/>
    </location>
</feature>
<evidence type="ECO:0000256" key="3">
    <source>
        <dbReference type="ARBA" id="ARBA00022692"/>
    </source>
</evidence>
<evidence type="ECO:0000256" key="11">
    <source>
        <dbReference type="ARBA" id="ARBA00023180"/>
    </source>
</evidence>
<dbReference type="CDD" id="cd00057">
    <property type="entry name" value="FA58C"/>
    <property type="match status" value="1"/>
</dbReference>
<dbReference type="PROSITE" id="PS01285">
    <property type="entry name" value="FA58C_1"/>
    <property type="match status" value="1"/>
</dbReference>
<comment type="similarity">
    <text evidence="12">Belongs to the protein kinase superfamily. Tyr protein kinase family. Insulin receptor subfamily.</text>
</comment>